<evidence type="ECO:0000256" key="1">
    <source>
        <dbReference type="ARBA" id="ARBA00006828"/>
    </source>
</evidence>
<dbReference type="InterPro" id="IPR013783">
    <property type="entry name" value="Ig-like_fold"/>
</dbReference>
<dbReference type="Pfam" id="PF25683">
    <property type="entry name" value="URGCP_GTPase"/>
    <property type="match status" value="1"/>
</dbReference>
<accession>A0A8J1IXG3</accession>
<dbReference type="GeneID" id="101733098"/>
<name>A0A8J1IXG3_XENTR</name>
<dbReference type="InterPro" id="IPR007110">
    <property type="entry name" value="Ig-like_dom"/>
</dbReference>
<dbReference type="PANTHER" id="PTHR14819">
    <property type="entry name" value="GTP-BINDING"/>
    <property type="match status" value="1"/>
</dbReference>
<dbReference type="InterPro" id="IPR052986">
    <property type="entry name" value="VLIG_GTPase"/>
</dbReference>
<feature type="domain" description="Ig-like" evidence="3">
    <location>
        <begin position="43"/>
        <end position="159"/>
    </location>
</feature>
<comment type="similarity">
    <text evidence="1">Belongs to the TRAFAC class dynamin-like GTPase superfamily. Very large inducible GTPase (VLIG) family.</text>
</comment>
<keyword evidence="5" id="KW-1185">Reference proteome</keyword>
<feature type="domain" description="VLIG-type G" evidence="4">
    <location>
        <begin position="985"/>
        <end position="1191"/>
    </location>
</feature>
<dbReference type="AlphaFoldDB" id="A0A8J1IXG3"/>
<dbReference type="Gene3D" id="2.60.40.10">
    <property type="entry name" value="Immunoglobulins"/>
    <property type="match status" value="3"/>
</dbReference>
<keyword evidence="2" id="KW-0812">Transmembrane</keyword>
<feature type="domain" description="Ig-like" evidence="3">
    <location>
        <begin position="163"/>
        <end position="257"/>
    </location>
</feature>
<dbReference type="InterPro" id="IPR003599">
    <property type="entry name" value="Ig_sub"/>
</dbReference>
<keyword evidence="2" id="KW-1133">Transmembrane helix</keyword>
<dbReference type="PANTHER" id="PTHR14819:SF23">
    <property type="entry name" value="INTERFERON-INDUCED VERY LARGE GTPASE 1 ISOFORM X2"/>
    <property type="match status" value="1"/>
</dbReference>
<evidence type="ECO:0000313" key="6">
    <source>
        <dbReference type="RefSeq" id="XP_031749450.1"/>
    </source>
</evidence>
<keyword evidence="2" id="KW-0472">Membrane</keyword>
<dbReference type="InterPro" id="IPR057365">
    <property type="entry name" value="URGCP"/>
</dbReference>
<dbReference type="PROSITE" id="PS51717">
    <property type="entry name" value="G_VLIG"/>
    <property type="match status" value="1"/>
</dbReference>
<dbReference type="InterPro" id="IPR027417">
    <property type="entry name" value="P-loop_NTPase"/>
</dbReference>
<dbReference type="SUPFAM" id="SSF48726">
    <property type="entry name" value="Immunoglobulin"/>
    <property type="match status" value="3"/>
</dbReference>
<dbReference type="RefSeq" id="XP_031749450.1">
    <property type="nucleotide sequence ID" value="XM_031893590.1"/>
</dbReference>
<dbReference type="GO" id="GO:0005525">
    <property type="term" value="F:GTP binding"/>
    <property type="evidence" value="ECO:0007669"/>
    <property type="project" value="InterPro"/>
</dbReference>
<dbReference type="Gene3D" id="3.40.50.300">
    <property type="entry name" value="P-loop containing nucleotide triphosphate hydrolases"/>
    <property type="match status" value="1"/>
</dbReference>
<reference evidence="6" key="1">
    <citation type="submission" date="2025-08" db="UniProtKB">
        <authorList>
            <consortium name="RefSeq"/>
        </authorList>
    </citation>
    <scope>IDENTIFICATION</scope>
    <source>
        <strain evidence="6">Nigerian</strain>
        <tissue evidence="6">Liver and blood</tissue>
    </source>
</reference>
<dbReference type="InterPro" id="IPR003597">
    <property type="entry name" value="Ig_C1-set"/>
</dbReference>
<feature type="transmembrane region" description="Helical" evidence="2">
    <location>
        <begin position="365"/>
        <end position="386"/>
    </location>
</feature>
<dbReference type="InterPro" id="IPR030383">
    <property type="entry name" value="G_VLIG_dom"/>
</dbReference>
<evidence type="ECO:0000313" key="7">
    <source>
        <dbReference type="Xenbase" id="XB-GENE-29086723"/>
    </source>
</evidence>
<dbReference type="OrthoDB" id="10043043at2759"/>
<dbReference type="InterPro" id="IPR013106">
    <property type="entry name" value="Ig_V-set"/>
</dbReference>
<dbReference type="Pfam" id="PF07654">
    <property type="entry name" value="C1-set"/>
    <property type="match status" value="2"/>
</dbReference>
<evidence type="ECO:0000259" key="4">
    <source>
        <dbReference type="PROSITE" id="PS51717"/>
    </source>
</evidence>
<dbReference type="SMART" id="SM00407">
    <property type="entry name" value="IGc1"/>
    <property type="match status" value="2"/>
</dbReference>
<dbReference type="CDD" id="cd00096">
    <property type="entry name" value="Ig"/>
    <property type="match status" value="1"/>
</dbReference>
<dbReference type="Pfam" id="PF07686">
    <property type="entry name" value="V-set"/>
    <property type="match status" value="1"/>
</dbReference>
<evidence type="ECO:0000256" key="2">
    <source>
        <dbReference type="SAM" id="Phobius"/>
    </source>
</evidence>
<feature type="domain" description="Ig-like" evidence="3">
    <location>
        <begin position="264"/>
        <end position="354"/>
    </location>
</feature>
<evidence type="ECO:0000313" key="5">
    <source>
        <dbReference type="Proteomes" id="UP000008143"/>
    </source>
</evidence>
<evidence type="ECO:0000259" key="3">
    <source>
        <dbReference type="PROSITE" id="PS50835"/>
    </source>
</evidence>
<dbReference type="PROSITE" id="PS50835">
    <property type="entry name" value="IG_LIKE"/>
    <property type="match status" value="3"/>
</dbReference>
<dbReference type="AGR" id="Xenbase:XB-GENE-29086723"/>
<feature type="transmembrane region" description="Helical" evidence="2">
    <location>
        <begin position="548"/>
        <end position="569"/>
    </location>
</feature>
<dbReference type="KEGG" id="xtr:101733098"/>
<dbReference type="SMART" id="SM00409">
    <property type="entry name" value="IG"/>
    <property type="match status" value="2"/>
</dbReference>
<dbReference type="Proteomes" id="UP000008143">
    <property type="component" value="Chromosome 9"/>
</dbReference>
<proteinExistence type="inferred from homology"/>
<dbReference type="InterPro" id="IPR036179">
    <property type="entry name" value="Ig-like_dom_sf"/>
</dbReference>
<dbReference type="Pfam" id="PF25496">
    <property type="entry name" value="URGCP"/>
    <property type="match status" value="1"/>
</dbReference>
<dbReference type="Xenbase" id="XB-GENE-29086723">
    <property type="gene designation" value="LOC101733098"/>
</dbReference>
<sequence>MNMSRVGAAQWMGTQRSLGTDFLTLTGVPMCLTDGKTKCNRTPYLLLILCILGIHGESVEQKVVPRLRAIKGSDSVIPCTSDVNGPPVQTIIWYFQHKEILRYDGEIRAVDPRYSLSTNRARDGTASLVISNITITDGGTYTCSLLYGQGKEDMEVTVFIQAPLDVRVTNNIVVRNQESVLRCSVNGFYPLGIGIKWLREGVLLHRINVGNVQTNPDGTYNVNTTATILPTEEDQDQTFSCSVQYKSQVDAFQFDFRLIFGVPPSLHISTQPFRLNKEQTLICRVWGFYPESVVVSWFLNGTRVEASWIERINSSAVESFYQFTPTVQLWGTEISCKVEHGTLPSPLVEKVRVENEAGIKRNHRAAILVTAFLVTLLVPLVILIYYKCKKREQEEGLHLVEDLGDENQLNNSLASTAIADKGNVFEGILQDLEMGHYRTSQLTPNKVWQIWPETVEILECQTLKDVPWSFLRKLMSLNPAARSMTLIYVDNQPIISKGDGDQDSFLETPVRDLVPNVVHPLDLLCVLLHCSDPCLQQEIFLKMSMCQFAVPLLLPSWYGPSFTFMLWAMRDIVKKWRPPSSQDSKGFEEDNIVNISMPVFSFVRLGNCRTSKSRILNRILSPAHPIQDFFLHREMDSGNVARKISDGLVEISWYFPRTTNTSNVFQEPAAVVNMRGDIKSGMAQFHFLCQVSSAVFIFTEDISEEDYEVLLGTENAENKYFIIITKPYQSVREEMRRYLKLLNYNVLNNTVNDAALVEQIRLRIEGLNKSLTHMTLEQMAHKAGELGIQVDEFSDNICNLKTLAEQSTNNRECLAPYKRKAMSLDGDCWKELQQVERIRKQWGENGDGNKAKLVLKCFNLLTQMKCEFQNVIVRFLVAINYLTQGEKLIFLKWMKLNLDQVARGNHAEEYSLGVEDFLQMLPRLYEDRNTGNNSTDNIIHKLPGLGADLLHDGFPLQLVDGDASNIPMKWVTDVLMELNTKTGGKCRIRVISALEVLSTGKSTLLNSIFGLQLPVAREQGTQGAFMILINVKETFQPDLGCEFIVLIDTEGLNVAEMSSHEDKYELHSQLAEIVFGLSDITIINMVRETVSQLKGNLTQKFLKTKRLGRKKKCLFVHHNVSDVYFYKEEGDDPEVNTWYIPPLWFGAPPMASVSLQYSESVCELKKDLISSIKQMDVQNIQEFSDHMEQLFKSATHKNIIK</sequence>
<organism evidence="5 6">
    <name type="scientific">Xenopus tropicalis</name>
    <name type="common">Western clawed frog</name>
    <name type="synonym">Silurana tropicalis</name>
    <dbReference type="NCBI Taxonomy" id="8364"/>
    <lineage>
        <taxon>Eukaryota</taxon>
        <taxon>Metazoa</taxon>
        <taxon>Chordata</taxon>
        <taxon>Craniata</taxon>
        <taxon>Vertebrata</taxon>
        <taxon>Euteleostomi</taxon>
        <taxon>Amphibia</taxon>
        <taxon>Batrachia</taxon>
        <taxon>Anura</taxon>
        <taxon>Pipoidea</taxon>
        <taxon>Pipidae</taxon>
        <taxon>Xenopodinae</taxon>
        <taxon>Xenopus</taxon>
        <taxon>Silurana</taxon>
    </lineage>
</organism>
<gene>
    <name evidence="6 7" type="primary">LOC101733098</name>
</gene>
<protein>
    <submittedName>
        <fullName evidence="6">Up-regulator of cell proliferation isoform X1</fullName>
    </submittedName>
</protein>
<dbReference type="SUPFAM" id="SSF52540">
    <property type="entry name" value="P-loop containing nucleoside triphosphate hydrolases"/>
    <property type="match status" value="1"/>
</dbReference>